<evidence type="ECO:0000256" key="4">
    <source>
        <dbReference type="ARBA" id="ARBA00022989"/>
    </source>
</evidence>
<protein>
    <recommendedName>
        <fullName evidence="7">Amino acid transporter transmembrane domain-containing protein</fullName>
    </recommendedName>
</protein>
<dbReference type="GO" id="GO:0007034">
    <property type="term" value="P:vacuolar transport"/>
    <property type="evidence" value="ECO:0007669"/>
    <property type="project" value="EnsemblFungi"/>
</dbReference>
<organism evidence="8 9">
    <name type="scientific">Babjeviella inositovora NRRL Y-12698</name>
    <dbReference type="NCBI Taxonomy" id="984486"/>
    <lineage>
        <taxon>Eukaryota</taxon>
        <taxon>Fungi</taxon>
        <taxon>Dikarya</taxon>
        <taxon>Ascomycota</taxon>
        <taxon>Saccharomycotina</taxon>
        <taxon>Pichiomycetes</taxon>
        <taxon>Serinales incertae sedis</taxon>
        <taxon>Babjeviella</taxon>
    </lineage>
</organism>
<dbReference type="GO" id="GO:0015186">
    <property type="term" value="F:L-glutamine transmembrane transporter activity"/>
    <property type="evidence" value="ECO:0007669"/>
    <property type="project" value="EnsemblFungi"/>
</dbReference>
<evidence type="ECO:0000256" key="2">
    <source>
        <dbReference type="ARBA" id="ARBA00008066"/>
    </source>
</evidence>
<gene>
    <name evidence="8" type="ORF">BABINDRAFT_34347</name>
</gene>
<dbReference type="AlphaFoldDB" id="A0A1E3QUE3"/>
<keyword evidence="4 6" id="KW-1133">Transmembrane helix</keyword>
<dbReference type="PANTHER" id="PTHR22950">
    <property type="entry name" value="AMINO ACID TRANSPORTER"/>
    <property type="match status" value="1"/>
</dbReference>
<sequence length="577" mass="62911">MDSATPPTGAYTEIPVERTAQLIRVRRDLILNQPIGSFKGPNTLGRFALSYSRAQSFRSIDPSYATRRSFFVEDDDEIFDPNTLAPATRGARLSTLIHDFRRPYGAVESDEEDSDSVFDDTRSFASFRNTYSTAAQGRLHPARSHISLVESTPLVLKHVEDAEGKVHTVIAGQSTKPQTVFNSVNVLIGVGLLALPLGMRYTGWAMGGFILTVCCAVTFWSAGLLGYCMDTDQTLMTYADLGYASFGSRGRLLISFLFSLDLLGSCVALIILFSDSLNALFPQFSVTQWKLIGFVVLTPFSFLPLNVLSIFSLLGITCTISVVVLTFFCGLFKPETPGSLVEFAPLNMWPDTGLDFLLGVAILMAPFGGHAIFPNLKADMRHPHKFQSSLKITYGITYVTDFSMAVIGYLMFGTKVGNEVTNSLLLTGGYPAYIYYLISGLVSMVPFAKLPLNVNPIVNVLEVVLGCDKTAVREQQASQKVSGLGLPLWCNVLLLNALVVTVNLLVVLIAIVMPDFDRVIGLMGASLCFLICLILPTCFYLRLCGDKIGGAERVCCYVCIGVSVVLGVTCTYATLRN</sequence>
<feature type="transmembrane region" description="Helical" evidence="6">
    <location>
        <begin position="250"/>
        <end position="274"/>
    </location>
</feature>
<feature type="transmembrane region" description="Helical" evidence="6">
    <location>
        <begin position="204"/>
        <end position="229"/>
    </location>
</feature>
<dbReference type="OrthoDB" id="655540at2759"/>
<dbReference type="GO" id="GO:0090513">
    <property type="term" value="P:L-histidine transmembrane import into vacuole"/>
    <property type="evidence" value="ECO:0007669"/>
    <property type="project" value="EnsemblFungi"/>
</dbReference>
<evidence type="ECO:0000256" key="6">
    <source>
        <dbReference type="SAM" id="Phobius"/>
    </source>
</evidence>
<evidence type="ECO:0000256" key="5">
    <source>
        <dbReference type="ARBA" id="ARBA00023136"/>
    </source>
</evidence>
<feature type="transmembrane region" description="Helical" evidence="6">
    <location>
        <begin position="519"/>
        <end position="542"/>
    </location>
</feature>
<feature type="transmembrane region" description="Helical" evidence="6">
    <location>
        <begin position="286"/>
        <end position="303"/>
    </location>
</feature>
<keyword evidence="5 6" id="KW-0472">Membrane</keyword>
<evidence type="ECO:0000256" key="1">
    <source>
        <dbReference type="ARBA" id="ARBA00004141"/>
    </source>
</evidence>
<dbReference type="Proteomes" id="UP000094336">
    <property type="component" value="Unassembled WGS sequence"/>
</dbReference>
<evidence type="ECO:0000259" key="7">
    <source>
        <dbReference type="Pfam" id="PF01490"/>
    </source>
</evidence>
<dbReference type="InterPro" id="IPR013057">
    <property type="entry name" value="AA_transpt_TM"/>
</dbReference>
<feature type="transmembrane region" description="Helical" evidence="6">
    <location>
        <begin position="488"/>
        <end position="513"/>
    </location>
</feature>
<dbReference type="GO" id="GO:0005302">
    <property type="term" value="F:L-tyrosine transmembrane transporter activity"/>
    <property type="evidence" value="ECO:0007669"/>
    <property type="project" value="EnsemblFungi"/>
</dbReference>
<dbReference type="PANTHER" id="PTHR22950:SF349">
    <property type="entry name" value="AMINO ACID TRANSPORTER TRANSMEMBRANE DOMAIN-CONTAINING PROTEIN"/>
    <property type="match status" value="1"/>
</dbReference>
<proteinExistence type="inferred from homology"/>
<feature type="transmembrane region" description="Helical" evidence="6">
    <location>
        <begin position="353"/>
        <end position="373"/>
    </location>
</feature>
<evidence type="ECO:0000313" key="9">
    <source>
        <dbReference type="Proteomes" id="UP000094336"/>
    </source>
</evidence>
<keyword evidence="9" id="KW-1185">Reference proteome</keyword>
<feature type="domain" description="Amino acid transporter transmembrane" evidence="7">
    <location>
        <begin position="173"/>
        <end position="574"/>
    </location>
</feature>
<dbReference type="GO" id="GO:0000329">
    <property type="term" value="C:fungal-type vacuole membrane"/>
    <property type="evidence" value="ECO:0007669"/>
    <property type="project" value="EnsemblFungi"/>
</dbReference>
<dbReference type="EMBL" id="KV454428">
    <property type="protein sequence ID" value="ODQ81308.1"/>
    <property type="molecule type" value="Genomic_DNA"/>
</dbReference>
<accession>A0A1E3QUE3</accession>
<feature type="transmembrane region" description="Helical" evidence="6">
    <location>
        <begin position="554"/>
        <end position="575"/>
    </location>
</feature>
<reference evidence="9" key="1">
    <citation type="submission" date="2016-05" db="EMBL/GenBank/DDBJ databases">
        <title>Comparative genomics of biotechnologically important yeasts.</title>
        <authorList>
            <consortium name="DOE Joint Genome Institute"/>
            <person name="Riley R."/>
            <person name="Haridas S."/>
            <person name="Wolfe K.H."/>
            <person name="Lopes M.R."/>
            <person name="Hittinger C.T."/>
            <person name="Goker M."/>
            <person name="Salamov A."/>
            <person name="Wisecaver J."/>
            <person name="Long T.M."/>
            <person name="Aerts A.L."/>
            <person name="Barry K."/>
            <person name="Choi C."/>
            <person name="Clum A."/>
            <person name="Coughlan A.Y."/>
            <person name="Deshpande S."/>
            <person name="Douglass A.P."/>
            <person name="Hanson S.J."/>
            <person name="Klenk H.-P."/>
            <person name="Labutti K."/>
            <person name="Lapidus A."/>
            <person name="Lindquist E."/>
            <person name="Lipzen A."/>
            <person name="Meier-Kolthoff J.P."/>
            <person name="Ohm R.A."/>
            <person name="Otillar R.P."/>
            <person name="Pangilinan J."/>
            <person name="Peng Y."/>
            <person name="Rokas A."/>
            <person name="Rosa C.A."/>
            <person name="Scheuner C."/>
            <person name="Sibirny A.A."/>
            <person name="Slot J.C."/>
            <person name="Stielow J.B."/>
            <person name="Sun H."/>
            <person name="Kurtzman C.P."/>
            <person name="Blackwell M."/>
            <person name="Grigoriev I.V."/>
            <person name="Jeffries T.W."/>
        </authorList>
    </citation>
    <scope>NUCLEOTIDE SEQUENCE [LARGE SCALE GENOMIC DNA]</scope>
    <source>
        <strain evidence="9">NRRL Y-12698</strain>
    </source>
</reference>
<dbReference type="GeneID" id="30149527"/>
<feature type="transmembrane region" description="Helical" evidence="6">
    <location>
        <begin position="394"/>
        <end position="412"/>
    </location>
</feature>
<evidence type="ECO:0000313" key="8">
    <source>
        <dbReference type="EMBL" id="ODQ81308.1"/>
    </source>
</evidence>
<feature type="transmembrane region" description="Helical" evidence="6">
    <location>
        <begin position="310"/>
        <end position="333"/>
    </location>
</feature>
<evidence type="ECO:0000256" key="3">
    <source>
        <dbReference type="ARBA" id="ARBA00022692"/>
    </source>
</evidence>
<feature type="transmembrane region" description="Helical" evidence="6">
    <location>
        <begin position="432"/>
        <end position="452"/>
    </location>
</feature>
<dbReference type="GO" id="GO:0005290">
    <property type="term" value="F:L-histidine transmembrane transporter activity"/>
    <property type="evidence" value="ECO:0007669"/>
    <property type="project" value="EnsemblFungi"/>
</dbReference>
<feature type="transmembrane region" description="Helical" evidence="6">
    <location>
        <begin position="180"/>
        <end position="198"/>
    </location>
</feature>
<dbReference type="GO" id="GO:0015824">
    <property type="term" value="P:proline transport"/>
    <property type="evidence" value="ECO:0007669"/>
    <property type="project" value="EnsemblFungi"/>
</dbReference>
<dbReference type="STRING" id="984486.A0A1E3QUE3"/>
<dbReference type="Pfam" id="PF01490">
    <property type="entry name" value="Aa_trans"/>
    <property type="match status" value="1"/>
</dbReference>
<comment type="subcellular location">
    <subcellularLocation>
        <location evidence="1">Membrane</location>
        <topology evidence="1">Multi-pass membrane protein</topology>
    </subcellularLocation>
</comment>
<name>A0A1E3QUE3_9ASCO</name>
<dbReference type="RefSeq" id="XP_018986636.1">
    <property type="nucleotide sequence ID" value="XM_019131674.1"/>
</dbReference>
<keyword evidence="3 6" id="KW-0812">Transmembrane</keyword>
<comment type="similarity">
    <text evidence="2">Belongs to the amino acid/polyamine transporter 2 family.</text>
</comment>
<dbReference type="GO" id="GO:0015188">
    <property type="term" value="F:L-isoleucine transmembrane transporter activity"/>
    <property type="evidence" value="ECO:0007669"/>
    <property type="project" value="EnsemblFungi"/>
</dbReference>